<evidence type="ECO:0000256" key="2">
    <source>
        <dbReference type="ARBA" id="ARBA00023015"/>
    </source>
</evidence>
<dbReference type="PROSITE" id="PS00036">
    <property type="entry name" value="BZIP_BASIC"/>
    <property type="match status" value="1"/>
</dbReference>
<dbReference type="PANTHER" id="PTHR45764">
    <property type="entry name" value="BZIP TRANSCRIPTION FACTOR 44"/>
    <property type="match status" value="1"/>
</dbReference>
<dbReference type="Proteomes" id="UP000011115">
    <property type="component" value="Unassembled WGS sequence"/>
</dbReference>
<keyword evidence="9" id="KW-1185">Reference proteome</keyword>
<comment type="subcellular location">
    <subcellularLocation>
        <location evidence="1">Nucleus</location>
    </subcellularLocation>
</comment>
<dbReference type="GO" id="GO:0000976">
    <property type="term" value="F:transcription cis-regulatory region binding"/>
    <property type="evidence" value="ECO:0000318"/>
    <property type="project" value="GO_Central"/>
</dbReference>
<dbReference type="InterPro" id="IPR046347">
    <property type="entry name" value="bZIP_sf"/>
</dbReference>
<name>M1B982_SOLTU</name>
<dbReference type="Pfam" id="PF00170">
    <property type="entry name" value="bZIP_1"/>
    <property type="match status" value="1"/>
</dbReference>
<dbReference type="Gramene" id="PGSC0003DMT400040054">
    <property type="protein sequence ID" value="PGSC0003DMT400040054"/>
    <property type="gene ID" value="PGSC0003DMG400015494"/>
</dbReference>
<evidence type="ECO:0000256" key="3">
    <source>
        <dbReference type="ARBA" id="ARBA00023125"/>
    </source>
</evidence>
<evidence type="ECO:0000313" key="8">
    <source>
        <dbReference type="EnsemblPlants" id="PGSC0003DMT400040054"/>
    </source>
</evidence>
<dbReference type="STRING" id="4113.M1B982"/>
<dbReference type="InterPro" id="IPR004827">
    <property type="entry name" value="bZIP"/>
</dbReference>
<dbReference type="InParanoid" id="M1B982"/>
<dbReference type="GeneID" id="102595204"/>
<dbReference type="KEGG" id="sot:102595204"/>
<sequence length="132" mass="15416">MASSNGTSPGLLRKKYGTEDERKRKRMISNRESARRSRMKKHKYLDVLLAQMNLLKEENNQIVININMVNQLYLNMEAQNSVLKAQMVELSHRLQSAEEIINCNNVNAGDDFLKTWDFLPWESERIITTYPV</sequence>
<dbReference type="GO" id="GO:0046982">
    <property type="term" value="F:protein heterodimerization activity"/>
    <property type="evidence" value="ECO:0007669"/>
    <property type="project" value="UniProtKB-ARBA"/>
</dbReference>
<organism evidence="8 9">
    <name type="scientific">Solanum tuberosum</name>
    <name type="common">Potato</name>
    <dbReference type="NCBI Taxonomy" id="4113"/>
    <lineage>
        <taxon>Eukaryota</taxon>
        <taxon>Viridiplantae</taxon>
        <taxon>Streptophyta</taxon>
        <taxon>Embryophyta</taxon>
        <taxon>Tracheophyta</taxon>
        <taxon>Spermatophyta</taxon>
        <taxon>Magnoliopsida</taxon>
        <taxon>eudicotyledons</taxon>
        <taxon>Gunneridae</taxon>
        <taxon>Pentapetalae</taxon>
        <taxon>asterids</taxon>
        <taxon>lamiids</taxon>
        <taxon>Solanales</taxon>
        <taxon>Solanaceae</taxon>
        <taxon>Solanoideae</taxon>
        <taxon>Solaneae</taxon>
        <taxon>Solanum</taxon>
    </lineage>
</organism>
<dbReference type="SMR" id="M1B982"/>
<dbReference type="FunFam" id="1.20.5.170:FF:000020">
    <property type="entry name" value="BZIP transcription factor"/>
    <property type="match status" value="1"/>
</dbReference>
<dbReference type="HOGENOM" id="CLU_112634_1_0_1"/>
<reference evidence="9" key="1">
    <citation type="journal article" date="2011" name="Nature">
        <title>Genome sequence and analysis of the tuber crop potato.</title>
        <authorList>
            <consortium name="The Potato Genome Sequencing Consortium"/>
        </authorList>
    </citation>
    <scope>NUCLEOTIDE SEQUENCE [LARGE SCALE GENOMIC DNA]</scope>
    <source>
        <strain evidence="9">cv. DM1-3 516 R44</strain>
    </source>
</reference>
<dbReference type="InterPro" id="IPR045314">
    <property type="entry name" value="bZIP_plant_GBF1"/>
</dbReference>
<dbReference type="GO" id="GO:0005634">
    <property type="term" value="C:nucleus"/>
    <property type="evidence" value="ECO:0000318"/>
    <property type="project" value="GO_Central"/>
</dbReference>
<protein>
    <submittedName>
        <fullName evidence="8">BZIP transcription factor BZI-2</fullName>
    </submittedName>
</protein>
<keyword evidence="2" id="KW-0805">Transcription regulation</keyword>
<evidence type="ECO:0000259" key="7">
    <source>
        <dbReference type="PROSITE" id="PS50217"/>
    </source>
</evidence>
<dbReference type="PANTHER" id="PTHR45764:SF74">
    <property type="entry name" value="BZIP TRANSCRIPTION FACTOR 53-LIKE"/>
    <property type="match status" value="1"/>
</dbReference>
<dbReference type="OrthoDB" id="1285598at2759"/>
<reference evidence="8" key="2">
    <citation type="submission" date="2015-06" db="UniProtKB">
        <authorList>
            <consortium name="EnsemblPlants"/>
        </authorList>
    </citation>
    <scope>IDENTIFICATION</scope>
    <source>
        <strain evidence="8">DM1-3 516 R44</strain>
    </source>
</reference>
<dbReference type="RefSeq" id="XP_006346972.1">
    <property type="nucleotide sequence ID" value="XM_006346910.2"/>
</dbReference>
<dbReference type="eggNOG" id="ENOG502S0BS">
    <property type="taxonomic scope" value="Eukaryota"/>
</dbReference>
<feature type="region of interest" description="Disordered" evidence="6">
    <location>
        <begin position="1"/>
        <end position="37"/>
    </location>
</feature>
<dbReference type="OMA" id="NQIVINI"/>
<evidence type="ECO:0000313" key="9">
    <source>
        <dbReference type="Proteomes" id="UP000011115"/>
    </source>
</evidence>
<keyword evidence="5" id="KW-0539">Nucleus</keyword>
<keyword evidence="4" id="KW-0804">Transcription</keyword>
<accession>M1B982</accession>
<gene>
    <name evidence="8" type="primary">LOC102595204</name>
</gene>
<dbReference type="AlphaFoldDB" id="M1B982"/>
<dbReference type="PROSITE" id="PS50217">
    <property type="entry name" value="BZIP"/>
    <property type="match status" value="1"/>
</dbReference>
<dbReference type="PaxDb" id="4113-PGSC0003DMT400040054"/>
<feature type="domain" description="BZIP" evidence="7">
    <location>
        <begin position="20"/>
        <end position="83"/>
    </location>
</feature>
<evidence type="ECO:0000256" key="4">
    <source>
        <dbReference type="ARBA" id="ARBA00023163"/>
    </source>
</evidence>
<keyword evidence="3" id="KW-0238">DNA-binding</keyword>
<evidence type="ECO:0000256" key="6">
    <source>
        <dbReference type="SAM" id="MobiDB-lite"/>
    </source>
</evidence>
<dbReference type="SUPFAM" id="SSF57959">
    <property type="entry name" value="Leucine zipper domain"/>
    <property type="match status" value="1"/>
</dbReference>
<proteinExistence type="predicted"/>
<dbReference type="CDD" id="cd14702">
    <property type="entry name" value="bZIP_plant_GBF1"/>
    <property type="match status" value="1"/>
</dbReference>
<dbReference type="EnsemblPlants" id="PGSC0003DMT400040054">
    <property type="protein sequence ID" value="PGSC0003DMT400040054"/>
    <property type="gene ID" value="PGSC0003DMG400015494"/>
</dbReference>
<dbReference type="GO" id="GO:0003700">
    <property type="term" value="F:DNA-binding transcription factor activity"/>
    <property type="evidence" value="ECO:0000318"/>
    <property type="project" value="GO_Central"/>
</dbReference>
<dbReference type="SMART" id="SM00338">
    <property type="entry name" value="BRLZ"/>
    <property type="match status" value="1"/>
</dbReference>
<evidence type="ECO:0000256" key="1">
    <source>
        <dbReference type="ARBA" id="ARBA00004123"/>
    </source>
</evidence>
<dbReference type="Gene3D" id="1.20.5.170">
    <property type="match status" value="1"/>
</dbReference>
<dbReference type="GO" id="GO:0045893">
    <property type="term" value="P:positive regulation of DNA-templated transcription"/>
    <property type="evidence" value="ECO:0000318"/>
    <property type="project" value="GO_Central"/>
</dbReference>
<evidence type="ECO:0000256" key="5">
    <source>
        <dbReference type="ARBA" id="ARBA00023242"/>
    </source>
</evidence>